<dbReference type="Gene3D" id="3.40.50.1820">
    <property type="entry name" value="alpha/beta hydrolase"/>
    <property type="match status" value="2"/>
</dbReference>
<evidence type="ECO:0000259" key="1">
    <source>
        <dbReference type="Pfam" id="PF05448"/>
    </source>
</evidence>
<reference evidence="2 3" key="1">
    <citation type="submission" date="2018-07" db="EMBL/GenBank/DDBJ databases">
        <title>Genomic Encyclopedia of Type Strains, Phase III (KMG-III): the genomes of soil and plant-associated and newly described type strains.</title>
        <authorList>
            <person name="Whitman W."/>
        </authorList>
    </citation>
    <scope>NUCLEOTIDE SEQUENCE [LARGE SCALE GENOMIC DNA]</scope>
    <source>
        <strain evidence="2 3">CECT 7287</strain>
    </source>
</reference>
<sequence length="660" mass="73804">MIDSIRELERYICSLYETKDQLSRHIYQRADRAFEAGDAARDRIDSPEQLAARRQAMRMAFMKSMGGLPVSDASLNASVTNVIVGEGYSVENIVFEARPHEYVTGNLYLPEERAEVASAVLFLNGHEEEGKHGLYYHEVCLRMVQAGLIVFSIDPIGQGERLSLLRNAEGQEVWGTGEHQRLGVQCYALGQGLARYFIHDAMRAVDYLVSRPEVDRTRIGVTGNSGGGLQTAMMMVCDERIAAAAPATFIMNRQQYMYAGGVQDAEQIWQGLSGLGFDHEDLLLAFAPKPLLVCAATYDFFPIEATRRTVERCRRFWEMLGTEKGLRLVEDQSVHRYTDNLAIAATEFFAEHLLGCNETELEAYRNRARQSKLAPINPELLKCISGGQVKREYADARTLSDTFAIQAAELARARASAVNEQSPAAEEWLKNIVLKDRELCPLNPRFVQLGSFEGVGTQYALWWSQPGVMNSGYLFRASDDTDNSTGGDPTSTIAIALWPGGTTQLTERWDWIRSMCASGRQVLVLNVSGEGPHEPGLLYGRPNDHFFGMMHKLADELIWLGDSLAALRVYDVLRAANFAATLYETGDCRIELYGVGLFRVYTELAARLDTNLLSKPLFDADESIRMSEWLAQGIADERDVMSVVLPGILHHYDLQIDQYE</sequence>
<dbReference type="PANTHER" id="PTHR22946:SF8">
    <property type="entry name" value="ACETYL XYLAN ESTERASE DOMAIN-CONTAINING PROTEIN"/>
    <property type="match status" value="1"/>
</dbReference>
<dbReference type="RefSeq" id="WP_116061509.1">
    <property type="nucleotide sequence ID" value="NZ_QRDZ01000011.1"/>
</dbReference>
<dbReference type="Proteomes" id="UP000256977">
    <property type="component" value="Unassembled WGS sequence"/>
</dbReference>
<dbReference type="InterPro" id="IPR029058">
    <property type="entry name" value="AB_hydrolase_fold"/>
</dbReference>
<name>A0A3D9JRH9_9BACL</name>
<dbReference type="InterPro" id="IPR050261">
    <property type="entry name" value="FrsA_esterase"/>
</dbReference>
<evidence type="ECO:0000313" key="2">
    <source>
        <dbReference type="EMBL" id="RED76711.1"/>
    </source>
</evidence>
<dbReference type="SUPFAM" id="SSF53474">
    <property type="entry name" value="alpha/beta-Hydrolases"/>
    <property type="match status" value="1"/>
</dbReference>
<comment type="caution">
    <text evidence="2">The sequence shown here is derived from an EMBL/GenBank/DDBJ whole genome shotgun (WGS) entry which is preliminary data.</text>
</comment>
<evidence type="ECO:0000313" key="3">
    <source>
        <dbReference type="Proteomes" id="UP000256977"/>
    </source>
</evidence>
<organism evidence="2 3">
    <name type="scientific">Cohnella phaseoli</name>
    <dbReference type="NCBI Taxonomy" id="456490"/>
    <lineage>
        <taxon>Bacteria</taxon>
        <taxon>Bacillati</taxon>
        <taxon>Bacillota</taxon>
        <taxon>Bacilli</taxon>
        <taxon>Bacillales</taxon>
        <taxon>Paenibacillaceae</taxon>
        <taxon>Cohnella</taxon>
    </lineage>
</organism>
<gene>
    <name evidence="2" type="ORF">DFP98_11195</name>
</gene>
<dbReference type="PANTHER" id="PTHR22946">
    <property type="entry name" value="DIENELACTONE HYDROLASE DOMAIN-CONTAINING PROTEIN-RELATED"/>
    <property type="match status" value="1"/>
</dbReference>
<dbReference type="OrthoDB" id="9805123at2"/>
<keyword evidence="3" id="KW-1185">Reference proteome</keyword>
<proteinExistence type="predicted"/>
<accession>A0A3D9JRH9</accession>
<dbReference type="InterPro" id="IPR008391">
    <property type="entry name" value="AXE1_dom"/>
</dbReference>
<feature type="domain" description="Acetyl xylan esterase" evidence="1">
    <location>
        <begin position="92"/>
        <end position="246"/>
    </location>
</feature>
<dbReference type="AlphaFoldDB" id="A0A3D9JRH9"/>
<protein>
    <submittedName>
        <fullName evidence="2">Acetyl xylan esterase AXE1</fullName>
    </submittedName>
</protein>
<dbReference type="EMBL" id="QRDZ01000011">
    <property type="protein sequence ID" value="RED76711.1"/>
    <property type="molecule type" value="Genomic_DNA"/>
</dbReference>
<dbReference type="Pfam" id="PF05448">
    <property type="entry name" value="AXE1"/>
    <property type="match status" value="1"/>
</dbReference>